<dbReference type="GO" id="GO:0046872">
    <property type="term" value="F:metal ion binding"/>
    <property type="evidence" value="ECO:0007669"/>
    <property type="project" value="UniProtKB-KW"/>
</dbReference>
<dbReference type="GO" id="GO:0030001">
    <property type="term" value="P:metal ion transport"/>
    <property type="evidence" value="ECO:0007669"/>
    <property type="project" value="InterPro"/>
</dbReference>
<proteinExistence type="inferred from homology"/>
<evidence type="ECO:0000256" key="5">
    <source>
        <dbReference type="RuleBase" id="RU003512"/>
    </source>
</evidence>
<dbReference type="EMBL" id="BMIS01000002">
    <property type="protein sequence ID" value="GGE61426.1"/>
    <property type="molecule type" value="Genomic_DNA"/>
</dbReference>
<keyword evidence="6" id="KW-0175">Coiled coil</keyword>
<evidence type="ECO:0000256" key="3">
    <source>
        <dbReference type="ARBA" id="ARBA00022723"/>
    </source>
</evidence>
<feature type="coiled-coil region" evidence="6">
    <location>
        <begin position="172"/>
        <end position="203"/>
    </location>
</feature>
<evidence type="ECO:0000256" key="2">
    <source>
        <dbReference type="ARBA" id="ARBA00022448"/>
    </source>
</evidence>
<evidence type="ECO:0000256" key="4">
    <source>
        <dbReference type="ARBA" id="ARBA00022729"/>
    </source>
</evidence>
<dbReference type="Gene3D" id="3.40.50.1980">
    <property type="entry name" value="Nitrogenase molybdenum iron protein domain"/>
    <property type="match status" value="2"/>
</dbReference>
<dbReference type="Pfam" id="PF01297">
    <property type="entry name" value="ZnuA"/>
    <property type="match status" value="1"/>
</dbReference>
<evidence type="ECO:0000313" key="9">
    <source>
        <dbReference type="EMBL" id="GGE61426.1"/>
    </source>
</evidence>
<dbReference type="InterPro" id="IPR006129">
    <property type="entry name" value="AdhesinB"/>
</dbReference>
<dbReference type="Proteomes" id="UP000633136">
    <property type="component" value="Unassembled WGS sequence"/>
</dbReference>
<dbReference type="AlphaFoldDB" id="A0A917AMH9"/>
<comment type="caution">
    <text evidence="9">The sequence shown here is derived from an EMBL/GenBank/DDBJ whole genome shotgun (WGS) entry which is preliminary data.</text>
</comment>
<reference evidence="9" key="1">
    <citation type="journal article" date="2014" name="Int. J. Syst. Evol. Microbiol.">
        <title>Complete genome sequence of Corynebacterium casei LMG S-19264T (=DSM 44701T), isolated from a smear-ripened cheese.</title>
        <authorList>
            <consortium name="US DOE Joint Genome Institute (JGI-PGF)"/>
            <person name="Walter F."/>
            <person name="Albersmeier A."/>
            <person name="Kalinowski J."/>
            <person name="Ruckert C."/>
        </authorList>
    </citation>
    <scope>NUCLEOTIDE SEQUENCE</scope>
    <source>
        <strain evidence="9">CGMCC 1.15388</strain>
    </source>
</reference>
<comment type="similarity">
    <text evidence="5">Belongs to the bacterial solute-binding protein 9 family.</text>
</comment>
<dbReference type="InterPro" id="IPR050492">
    <property type="entry name" value="Bact_metal-bind_prot9"/>
</dbReference>
<dbReference type="PANTHER" id="PTHR42953">
    <property type="entry name" value="HIGH-AFFINITY ZINC UPTAKE SYSTEM PROTEIN ZNUA-RELATED"/>
    <property type="match status" value="1"/>
</dbReference>
<keyword evidence="2 5" id="KW-0813">Transport</keyword>
<dbReference type="InterPro" id="IPR006128">
    <property type="entry name" value="Lipoprotein_PsaA-like"/>
</dbReference>
<gene>
    <name evidence="9" type="ORF">GCM10011401_05400</name>
</gene>
<evidence type="ECO:0000313" key="10">
    <source>
        <dbReference type="Proteomes" id="UP000633136"/>
    </source>
</evidence>
<dbReference type="PANTHER" id="PTHR42953:SF1">
    <property type="entry name" value="METAL-BINDING PROTEIN HI_0362-RELATED"/>
    <property type="match status" value="1"/>
</dbReference>
<feature type="chain" id="PRO_5037317951" evidence="8">
    <location>
        <begin position="29"/>
        <end position="321"/>
    </location>
</feature>
<evidence type="ECO:0000256" key="1">
    <source>
        <dbReference type="ARBA" id="ARBA00004196"/>
    </source>
</evidence>
<reference evidence="9" key="2">
    <citation type="submission" date="2020-09" db="EMBL/GenBank/DDBJ databases">
        <authorList>
            <person name="Sun Q."/>
            <person name="Zhou Y."/>
        </authorList>
    </citation>
    <scope>NUCLEOTIDE SEQUENCE</scope>
    <source>
        <strain evidence="9">CGMCC 1.15388</strain>
    </source>
</reference>
<keyword evidence="3" id="KW-0479">Metal-binding</keyword>
<name>A0A917AMH9_9MICC</name>
<feature type="signal peptide" evidence="8">
    <location>
        <begin position="1"/>
        <end position="28"/>
    </location>
</feature>
<sequence length="321" mass="34711">MLGVMMPKSSAALIAPAVAASLVLTACAPGEGEEGEGKPLVMTTFTVLEDMTAAVAGDHVEVRSITPAGAEVHEYDPTPQDVRVAAEADLILENGLHLEEWFGQFIDQSQAPSVTLSEGVETRPVTRVPGHPDEQSEEDMPVDPHAWMSPQKALIYVENIEEALSELAPEHADDFAANAQDYSEELEELIAETEQRVEDLDGEIHVVSCEGAFGYLADEFGLQEHYLWPLNADGEGTPQQVEAQIDYVQEHEVPTVFCESTVNSGPQEQVAEAAGAELGEPLYVDSLSEDDGPVSSYLELLEYDIDLILEAAKADLPGEHD</sequence>
<feature type="region of interest" description="Disordered" evidence="7">
    <location>
        <begin position="116"/>
        <end position="144"/>
    </location>
</feature>
<evidence type="ECO:0000256" key="8">
    <source>
        <dbReference type="SAM" id="SignalP"/>
    </source>
</evidence>
<dbReference type="InterPro" id="IPR006127">
    <property type="entry name" value="ZnuA-like"/>
</dbReference>
<dbReference type="PRINTS" id="PR00690">
    <property type="entry name" value="ADHESNFAMILY"/>
</dbReference>
<evidence type="ECO:0000256" key="6">
    <source>
        <dbReference type="SAM" id="Coils"/>
    </source>
</evidence>
<organism evidence="9 10">
    <name type="scientific">Nesterenkonia cremea</name>
    <dbReference type="NCBI Taxonomy" id="1882340"/>
    <lineage>
        <taxon>Bacteria</taxon>
        <taxon>Bacillati</taxon>
        <taxon>Actinomycetota</taxon>
        <taxon>Actinomycetes</taxon>
        <taxon>Micrococcales</taxon>
        <taxon>Micrococcaceae</taxon>
        <taxon>Nesterenkonia</taxon>
    </lineage>
</organism>
<evidence type="ECO:0000256" key="7">
    <source>
        <dbReference type="SAM" id="MobiDB-lite"/>
    </source>
</evidence>
<dbReference type="GO" id="GO:0030313">
    <property type="term" value="C:cell envelope"/>
    <property type="evidence" value="ECO:0007669"/>
    <property type="project" value="UniProtKB-SubCell"/>
</dbReference>
<dbReference type="PRINTS" id="PR00691">
    <property type="entry name" value="ADHESINB"/>
</dbReference>
<dbReference type="SUPFAM" id="SSF53807">
    <property type="entry name" value="Helical backbone' metal receptor"/>
    <property type="match status" value="1"/>
</dbReference>
<dbReference type="GO" id="GO:0007155">
    <property type="term" value="P:cell adhesion"/>
    <property type="evidence" value="ECO:0007669"/>
    <property type="project" value="InterPro"/>
</dbReference>
<protein>
    <submittedName>
        <fullName evidence="9">Metal ABC transporter substrate-binding protein</fullName>
    </submittedName>
</protein>
<keyword evidence="4 8" id="KW-0732">Signal</keyword>
<keyword evidence="10" id="KW-1185">Reference proteome</keyword>
<accession>A0A917AMH9</accession>
<comment type="subcellular location">
    <subcellularLocation>
        <location evidence="1">Cell envelope</location>
    </subcellularLocation>
</comment>